<name>A0A1B2DZX3_9BACL</name>
<accession>A0A1B2DZX3</accession>
<dbReference type="AlphaFoldDB" id="A0A1B2DZX3"/>
<organism evidence="2">
    <name type="scientific">Paenibacillus ihbetae</name>
    <dbReference type="NCBI Taxonomy" id="1870820"/>
    <lineage>
        <taxon>Bacteria</taxon>
        <taxon>Bacillati</taxon>
        <taxon>Bacillota</taxon>
        <taxon>Bacilli</taxon>
        <taxon>Bacillales</taxon>
        <taxon>Paenibacillaceae</taxon>
        <taxon>Paenibacillus</taxon>
    </lineage>
</organism>
<dbReference type="RefSeq" id="WP_099477760.1">
    <property type="nucleotide sequence ID" value="NZ_CP016809.1"/>
</dbReference>
<dbReference type="EMBL" id="CP016809">
    <property type="protein sequence ID" value="ANY73288.1"/>
    <property type="molecule type" value="Genomic_DNA"/>
</dbReference>
<evidence type="ECO:0000259" key="1">
    <source>
        <dbReference type="Pfam" id="PF01590"/>
    </source>
</evidence>
<dbReference type="SUPFAM" id="SSF55781">
    <property type="entry name" value="GAF domain-like"/>
    <property type="match status" value="1"/>
</dbReference>
<sequence>MERLASLFEELERLTGVADIAYHEIRDGRLNPVSKTKTDQLGVEKWKSVHAEHPVYIRHDRLLREMMEHPQTAVVQDVKNDPRSADEFFLFGIDSIMVLPVMQHEAVKGIVVVASIGARHDFTEEEVQRAESLVFEYRDAFQLQHKEDPST</sequence>
<protein>
    <recommendedName>
        <fullName evidence="1">GAF domain-containing protein</fullName>
    </recommendedName>
</protein>
<dbReference type="InterPro" id="IPR029016">
    <property type="entry name" value="GAF-like_dom_sf"/>
</dbReference>
<dbReference type="KEGG" id="pib:BBD41_12240"/>
<feature type="domain" description="GAF" evidence="1">
    <location>
        <begin position="4"/>
        <end position="133"/>
    </location>
</feature>
<gene>
    <name evidence="2" type="ORF">BBD41_12240</name>
</gene>
<proteinExistence type="predicted"/>
<evidence type="ECO:0000313" key="2">
    <source>
        <dbReference type="EMBL" id="ANY73288.1"/>
    </source>
</evidence>
<dbReference type="InterPro" id="IPR003018">
    <property type="entry name" value="GAF"/>
</dbReference>
<dbReference type="Pfam" id="PF01590">
    <property type="entry name" value="GAF"/>
    <property type="match status" value="1"/>
</dbReference>
<dbReference type="Gene3D" id="3.30.450.40">
    <property type="match status" value="1"/>
</dbReference>
<reference evidence="2" key="1">
    <citation type="submission" date="2016-08" db="EMBL/GenBank/DDBJ databases">
        <title>Complete Genome Seqeunce of Paenibacillus sp. nov. IHBB 9852 from high altitute lake of Indian trans-Himalayas.</title>
        <authorList>
            <person name="Kiran S."/>
            <person name="Swarnkar M.K."/>
            <person name="Rana A."/>
            <person name="Tewari R."/>
            <person name="Gulati A."/>
        </authorList>
    </citation>
    <scope>NUCLEOTIDE SEQUENCE [LARGE SCALE GENOMIC DNA]</scope>
    <source>
        <strain evidence="2">IHBB 9852</strain>
    </source>
</reference>